<dbReference type="InterPro" id="IPR012340">
    <property type="entry name" value="NA-bd_OB-fold"/>
</dbReference>
<name>A0A0A0UZV7_9VIRU</name>
<reference evidence="1" key="1">
    <citation type="journal article" date="2014" name="Proc. Natl. Acad. Sci. U.S.A.">
        <title>Ribonucleotide reductases reveal novel viral diversity and predict biological and ecological features of unknown marine viruses.</title>
        <authorList>
            <person name="Sakowski E.G."/>
            <person name="Munsell E.V."/>
            <person name="Hyatt M."/>
            <person name="Kress W."/>
            <person name="Williamson S.J."/>
            <person name="Nasko D.J."/>
            <person name="Polson S.W."/>
            <person name="Wommack K.E."/>
        </authorList>
    </citation>
    <scope>NUCLEOTIDE SEQUENCE</scope>
</reference>
<evidence type="ECO:0000313" key="1">
    <source>
        <dbReference type="EMBL" id="AIW56767.1"/>
    </source>
</evidence>
<proteinExistence type="predicted"/>
<dbReference type="Gene3D" id="2.40.50.140">
    <property type="entry name" value="Nucleic acid-binding proteins"/>
    <property type="match status" value="1"/>
</dbReference>
<organism evidence="1">
    <name type="scientific">uncultured virus</name>
    <dbReference type="NCBI Taxonomy" id="340016"/>
    <lineage>
        <taxon>Viruses</taxon>
        <taxon>environmental samples</taxon>
    </lineage>
</organism>
<protein>
    <submittedName>
        <fullName evidence="1">Uncharacterized protein</fullName>
    </submittedName>
</protein>
<sequence length="161" mass="17697">MKRKNEMSKFKSVTTVGPVFWAKVMPGQEEMGYLGAYEAFDGAFTIDQELSKEEFAKLKEAGSQKRPVQKHLMDGRIVLKFVRKNRVTNGKGELVEAASGAPELVDADGNPWYGEFIGNGSVCVLTNLLSFFKAPDGTTGCRTTLTKVQVLEHIAFESEAA</sequence>
<dbReference type="EMBL" id="KM520334">
    <property type="protein sequence ID" value="AIW56767.1"/>
    <property type="molecule type" value="Genomic_DNA"/>
</dbReference>
<accession>A0A0A0UZV7</accession>